<accession>A0A514BPM0</accession>
<keyword evidence="1" id="KW-1133">Transmembrane helix</keyword>
<keyword evidence="1" id="KW-0812">Transmembrane</keyword>
<dbReference type="InterPro" id="IPR008875">
    <property type="entry name" value="TraX"/>
</dbReference>
<reference evidence="2 3" key="1">
    <citation type="submission" date="2019-06" db="EMBL/GenBank/DDBJ databases">
        <title>Lysobacter alkalisoli sp. nov. isolated from saline-alkali soil.</title>
        <authorList>
            <person name="Sun J.-Q."/>
            <person name="Xu L."/>
        </authorList>
    </citation>
    <scope>NUCLEOTIDE SEQUENCE [LARGE SCALE GENOMIC DNA]</scope>
    <source>
        <strain evidence="2 3">SJ-36</strain>
    </source>
</reference>
<dbReference type="Proteomes" id="UP000317199">
    <property type="component" value="Chromosome"/>
</dbReference>
<evidence type="ECO:0000313" key="3">
    <source>
        <dbReference type="Proteomes" id="UP000317199"/>
    </source>
</evidence>
<name>A0A514BPM0_9GAMM</name>
<sequence length="232" mass="25764">MKPLNVPNGTVEALKWIALLFMTGDHVNKYLFIGKLPVLFECGRLALPIFAFVLAYNLARPGALERGTYQRTMKHLAVFGAVASVPFMALGGLLAGWFPLNVMFTLLTITACAWLVEKGGATYLFFAVVVFLVGGLFVEFWWPAVAFGLAVWSYCKRPSWAAAIVALLACASLWLVNGNWWALAALPLLLVATRVGLPMPRLRWAFYAYYPLHLAALWLIRIPMGKVGYVFF</sequence>
<feature type="transmembrane region" description="Helical" evidence="1">
    <location>
        <begin position="123"/>
        <end position="142"/>
    </location>
</feature>
<dbReference type="AlphaFoldDB" id="A0A514BPM0"/>
<gene>
    <name evidence="2" type="ORF">FKV23_03835</name>
</gene>
<dbReference type="EMBL" id="CP041242">
    <property type="protein sequence ID" value="QDH69324.1"/>
    <property type="molecule type" value="Genomic_DNA"/>
</dbReference>
<dbReference type="OrthoDB" id="9781069at2"/>
<protein>
    <submittedName>
        <fullName evidence="2">Conjugal transfer protein TraX</fullName>
    </submittedName>
</protein>
<proteinExistence type="predicted"/>
<feature type="transmembrane region" description="Helical" evidence="1">
    <location>
        <begin position="100"/>
        <end position="116"/>
    </location>
</feature>
<keyword evidence="1" id="KW-0472">Membrane</keyword>
<feature type="transmembrane region" description="Helical" evidence="1">
    <location>
        <begin position="162"/>
        <end position="192"/>
    </location>
</feature>
<feature type="transmembrane region" description="Helical" evidence="1">
    <location>
        <begin position="204"/>
        <end position="224"/>
    </location>
</feature>
<dbReference type="RefSeq" id="WP_141622666.1">
    <property type="nucleotide sequence ID" value="NZ_CP041242.1"/>
</dbReference>
<evidence type="ECO:0000313" key="2">
    <source>
        <dbReference type="EMBL" id="QDH69324.1"/>
    </source>
</evidence>
<dbReference type="KEGG" id="lyj:FKV23_03835"/>
<keyword evidence="3" id="KW-1185">Reference proteome</keyword>
<feature type="transmembrane region" description="Helical" evidence="1">
    <location>
        <begin position="76"/>
        <end position="94"/>
    </location>
</feature>
<organism evidence="2 3">
    <name type="scientific">Marilutibacter alkalisoli</name>
    <dbReference type="NCBI Taxonomy" id="2591633"/>
    <lineage>
        <taxon>Bacteria</taxon>
        <taxon>Pseudomonadati</taxon>
        <taxon>Pseudomonadota</taxon>
        <taxon>Gammaproteobacteria</taxon>
        <taxon>Lysobacterales</taxon>
        <taxon>Lysobacteraceae</taxon>
        <taxon>Marilutibacter</taxon>
    </lineage>
</organism>
<evidence type="ECO:0000256" key="1">
    <source>
        <dbReference type="SAM" id="Phobius"/>
    </source>
</evidence>
<dbReference type="Pfam" id="PF05857">
    <property type="entry name" value="TraX"/>
    <property type="match status" value="1"/>
</dbReference>
<feature type="transmembrane region" description="Helical" evidence="1">
    <location>
        <begin position="38"/>
        <end position="56"/>
    </location>
</feature>